<evidence type="ECO:0000256" key="10">
    <source>
        <dbReference type="ARBA" id="ARBA00022982"/>
    </source>
</evidence>
<evidence type="ECO:0000313" key="17">
    <source>
        <dbReference type="Proteomes" id="UP000094112"/>
    </source>
</evidence>
<comment type="function">
    <text evidence="14">Carrier of the growing fatty acid chain in fatty acid biosynthesis.</text>
</comment>
<evidence type="ECO:0000256" key="11">
    <source>
        <dbReference type="ARBA" id="ARBA00023098"/>
    </source>
</evidence>
<dbReference type="InterPro" id="IPR009081">
    <property type="entry name" value="PP-bd_ACP"/>
</dbReference>
<dbReference type="STRING" id="683960.A0A1E3P667"/>
<dbReference type="GeneID" id="30198108"/>
<comment type="similarity">
    <text evidence="3">Belongs to the acyl carrier protein (ACP) family.</text>
</comment>
<dbReference type="NCBIfam" id="TIGR00517">
    <property type="entry name" value="acyl_carrier"/>
    <property type="match status" value="1"/>
</dbReference>
<evidence type="ECO:0000259" key="15">
    <source>
        <dbReference type="PROSITE" id="PS50075"/>
    </source>
</evidence>
<dbReference type="SUPFAM" id="SSF47336">
    <property type="entry name" value="ACP-like"/>
    <property type="match status" value="1"/>
</dbReference>
<evidence type="ECO:0000313" key="16">
    <source>
        <dbReference type="EMBL" id="ODQ60442.1"/>
    </source>
</evidence>
<dbReference type="GO" id="GO:0000035">
    <property type="term" value="F:acyl binding"/>
    <property type="evidence" value="ECO:0007669"/>
    <property type="project" value="TreeGrafter"/>
</dbReference>
<dbReference type="FunFam" id="1.10.1200.10:FF:000003">
    <property type="entry name" value="Acyl carrier protein"/>
    <property type="match status" value="1"/>
</dbReference>
<evidence type="ECO:0000256" key="1">
    <source>
        <dbReference type="ARBA" id="ARBA00004173"/>
    </source>
</evidence>
<protein>
    <recommendedName>
        <fullName evidence="14">Acyl carrier protein</fullName>
    </recommendedName>
</protein>
<proteinExistence type="inferred from homology"/>
<keyword evidence="8" id="KW-0276">Fatty acid metabolism</keyword>
<evidence type="ECO:0000256" key="9">
    <source>
        <dbReference type="ARBA" id="ARBA00022946"/>
    </source>
</evidence>
<dbReference type="InterPro" id="IPR003231">
    <property type="entry name" value="ACP"/>
</dbReference>
<dbReference type="GO" id="GO:0000036">
    <property type="term" value="F:acyl carrier activity"/>
    <property type="evidence" value="ECO:0007669"/>
    <property type="project" value="TreeGrafter"/>
</dbReference>
<keyword evidence="7" id="KW-0597">Phosphoprotein</keyword>
<evidence type="ECO:0000256" key="4">
    <source>
        <dbReference type="ARBA" id="ARBA00022448"/>
    </source>
</evidence>
<gene>
    <name evidence="16" type="ORF">WICANDRAFT_20217</name>
</gene>
<dbReference type="PROSITE" id="PS50075">
    <property type="entry name" value="CARRIER"/>
    <property type="match status" value="1"/>
</dbReference>
<reference evidence="16 17" key="1">
    <citation type="journal article" date="2016" name="Proc. Natl. Acad. Sci. U.S.A.">
        <title>Comparative genomics of biotechnologically important yeasts.</title>
        <authorList>
            <person name="Riley R."/>
            <person name="Haridas S."/>
            <person name="Wolfe K.H."/>
            <person name="Lopes M.R."/>
            <person name="Hittinger C.T."/>
            <person name="Goeker M."/>
            <person name="Salamov A.A."/>
            <person name="Wisecaver J.H."/>
            <person name="Long T.M."/>
            <person name="Calvey C.H."/>
            <person name="Aerts A.L."/>
            <person name="Barry K.W."/>
            <person name="Choi C."/>
            <person name="Clum A."/>
            <person name="Coughlan A.Y."/>
            <person name="Deshpande S."/>
            <person name="Douglass A.P."/>
            <person name="Hanson S.J."/>
            <person name="Klenk H.-P."/>
            <person name="LaButti K.M."/>
            <person name="Lapidus A."/>
            <person name="Lindquist E.A."/>
            <person name="Lipzen A.M."/>
            <person name="Meier-Kolthoff J.P."/>
            <person name="Ohm R.A."/>
            <person name="Otillar R.P."/>
            <person name="Pangilinan J.L."/>
            <person name="Peng Y."/>
            <person name="Rokas A."/>
            <person name="Rosa C.A."/>
            <person name="Scheuner C."/>
            <person name="Sibirny A.A."/>
            <person name="Slot J.C."/>
            <person name="Stielow J.B."/>
            <person name="Sun H."/>
            <person name="Kurtzman C.P."/>
            <person name="Blackwell M."/>
            <person name="Grigoriev I.V."/>
            <person name="Jeffries T.W."/>
        </authorList>
    </citation>
    <scope>NUCLEOTIDE SEQUENCE [LARGE SCALE GENOMIC DNA]</scope>
    <source>
        <strain evidence="17">ATCC 58044 / CBS 1984 / NCYC 433 / NRRL Y-366-8</strain>
    </source>
</reference>
<keyword evidence="5 14" id="KW-0596">Phosphopantetheine</keyword>
<evidence type="ECO:0000256" key="14">
    <source>
        <dbReference type="RuleBase" id="RU000722"/>
    </source>
</evidence>
<sequence>GVRFYSDVPELTKDVIQERIYEILENFDKVSANSKIENSSSLTKDLGLDSLDLVDIIMALEEEFCIEIPEKDQSQFKTVGDAIEYIANTPDA</sequence>
<feature type="non-terminal residue" evidence="16">
    <location>
        <position position="1"/>
    </location>
</feature>
<dbReference type="InterPro" id="IPR006162">
    <property type="entry name" value="Ppantetheine_attach_site"/>
</dbReference>
<keyword evidence="9" id="KW-0809">Transit peptide</keyword>
<dbReference type="RefSeq" id="XP_019039649.1">
    <property type="nucleotide sequence ID" value="XM_019180862.1"/>
</dbReference>
<feature type="non-terminal residue" evidence="16">
    <location>
        <position position="92"/>
    </location>
</feature>
<evidence type="ECO:0000256" key="8">
    <source>
        <dbReference type="ARBA" id="ARBA00022832"/>
    </source>
</evidence>
<evidence type="ECO:0000256" key="2">
    <source>
        <dbReference type="ARBA" id="ARBA00005194"/>
    </source>
</evidence>
<dbReference type="InterPro" id="IPR036736">
    <property type="entry name" value="ACP-like_sf"/>
</dbReference>
<feature type="domain" description="Carrier" evidence="15">
    <location>
        <begin position="14"/>
        <end position="90"/>
    </location>
</feature>
<dbReference type="PROSITE" id="PS00012">
    <property type="entry name" value="PHOSPHOPANTETHEINE"/>
    <property type="match status" value="1"/>
</dbReference>
<evidence type="ECO:0000256" key="6">
    <source>
        <dbReference type="ARBA" id="ARBA00022516"/>
    </source>
</evidence>
<accession>A0A1E3P667</accession>
<dbReference type="Gene3D" id="1.10.1200.10">
    <property type="entry name" value="ACP-like"/>
    <property type="match status" value="1"/>
</dbReference>
<name>A0A1E3P667_WICAA</name>
<keyword evidence="11" id="KW-0443">Lipid metabolism</keyword>
<evidence type="ECO:0000256" key="12">
    <source>
        <dbReference type="ARBA" id="ARBA00023128"/>
    </source>
</evidence>
<dbReference type="PANTHER" id="PTHR20863">
    <property type="entry name" value="ACYL CARRIER PROTEIN"/>
    <property type="match status" value="1"/>
</dbReference>
<keyword evidence="10" id="KW-0249">Electron transport</keyword>
<dbReference type="NCBIfam" id="NF002148">
    <property type="entry name" value="PRK00982.1-2"/>
    <property type="match status" value="1"/>
</dbReference>
<dbReference type="OrthoDB" id="448946at2759"/>
<dbReference type="Pfam" id="PF00550">
    <property type="entry name" value="PP-binding"/>
    <property type="match status" value="1"/>
</dbReference>
<dbReference type="AlphaFoldDB" id="A0A1E3P667"/>
<dbReference type="PANTHER" id="PTHR20863:SF28">
    <property type="entry name" value="ACYL CARRIER PROTEIN, MITOCHONDRIAL"/>
    <property type="match status" value="1"/>
</dbReference>
<evidence type="ECO:0000256" key="3">
    <source>
        <dbReference type="ARBA" id="ARBA00010930"/>
    </source>
</evidence>
<dbReference type="GO" id="GO:0099128">
    <property type="term" value="C:mitochondrial [2Fe-2S] assembly complex"/>
    <property type="evidence" value="ECO:0007669"/>
    <property type="project" value="UniProtKB-ARBA"/>
</dbReference>
<keyword evidence="13 14" id="KW-0275">Fatty acid biosynthesis</keyword>
<evidence type="ECO:0000256" key="7">
    <source>
        <dbReference type="ARBA" id="ARBA00022553"/>
    </source>
</evidence>
<dbReference type="Proteomes" id="UP000094112">
    <property type="component" value="Unassembled WGS sequence"/>
</dbReference>
<keyword evidence="17" id="KW-1185">Reference proteome</keyword>
<evidence type="ECO:0000256" key="5">
    <source>
        <dbReference type="ARBA" id="ARBA00022450"/>
    </source>
</evidence>
<organism evidence="16 17">
    <name type="scientific">Wickerhamomyces anomalus (strain ATCC 58044 / CBS 1984 / NCYC 433 / NRRL Y-366-8)</name>
    <name type="common">Yeast</name>
    <name type="synonym">Hansenula anomala</name>
    <dbReference type="NCBI Taxonomy" id="683960"/>
    <lineage>
        <taxon>Eukaryota</taxon>
        <taxon>Fungi</taxon>
        <taxon>Dikarya</taxon>
        <taxon>Ascomycota</taxon>
        <taxon>Saccharomycotina</taxon>
        <taxon>Saccharomycetes</taxon>
        <taxon>Phaffomycetales</taxon>
        <taxon>Wickerhamomycetaceae</taxon>
        <taxon>Wickerhamomyces</taxon>
    </lineage>
</organism>
<keyword evidence="4" id="KW-0813">Transport</keyword>
<comment type="pathway">
    <text evidence="2">Lipid metabolism; fatty acid biosynthesis.</text>
</comment>
<keyword evidence="6 14" id="KW-0444">Lipid biosynthesis</keyword>
<dbReference type="EMBL" id="KV454210">
    <property type="protein sequence ID" value="ODQ60442.1"/>
    <property type="molecule type" value="Genomic_DNA"/>
</dbReference>
<comment type="subcellular location">
    <subcellularLocation>
        <location evidence="1">Mitochondrion</location>
    </subcellularLocation>
</comment>
<keyword evidence="12" id="KW-0496">Mitochondrion</keyword>
<dbReference type="HAMAP" id="MF_01217">
    <property type="entry name" value="Acyl_carrier"/>
    <property type="match status" value="1"/>
</dbReference>
<evidence type="ECO:0000256" key="13">
    <source>
        <dbReference type="ARBA" id="ARBA00023160"/>
    </source>
</evidence>